<reference evidence="1" key="1">
    <citation type="submission" date="2022-01" db="EMBL/GenBank/DDBJ databases">
        <title>Microbacterium eymi and Microbacterium rhizovicinus sp. nov., isolated from the rhizospheric soil of Elymus tsukushiensis, a plant native to the Dokdo Islands, Republic of Korea.</title>
        <authorList>
            <person name="Hwang Y.J."/>
        </authorList>
    </citation>
    <scope>NUCLEOTIDE SEQUENCE</scope>
    <source>
        <strain evidence="1">KUDC0405</strain>
    </source>
</reference>
<sequence length="94" mass="11022">MQVIYFLNQARNQSAEGNWPGSPDRDLYRLVEALAGEGTEIVEAYLRRDPFETRRAGFIEKLVQTDAEYDEWERREIECHDDAMEDIANQESRP</sequence>
<organism evidence="1 2">
    <name type="scientific">Microbacterium elymi</name>
    <dbReference type="NCBI Taxonomy" id="2909587"/>
    <lineage>
        <taxon>Bacteria</taxon>
        <taxon>Bacillati</taxon>
        <taxon>Actinomycetota</taxon>
        <taxon>Actinomycetes</taxon>
        <taxon>Micrococcales</taxon>
        <taxon>Microbacteriaceae</taxon>
        <taxon>Microbacterium</taxon>
    </lineage>
</organism>
<accession>A0ABY5NMH6</accession>
<dbReference type="RefSeq" id="WP_259613051.1">
    <property type="nucleotide sequence ID" value="NZ_CP091139.2"/>
</dbReference>
<name>A0ABY5NMH6_9MICO</name>
<evidence type="ECO:0000313" key="2">
    <source>
        <dbReference type="Proteomes" id="UP001054811"/>
    </source>
</evidence>
<protein>
    <submittedName>
        <fullName evidence="1">Uncharacterized protein</fullName>
    </submittedName>
</protein>
<proteinExistence type="predicted"/>
<evidence type="ECO:0000313" key="1">
    <source>
        <dbReference type="EMBL" id="UUT36393.1"/>
    </source>
</evidence>
<keyword evidence="2" id="KW-1185">Reference proteome</keyword>
<dbReference type="Proteomes" id="UP001054811">
    <property type="component" value="Chromosome"/>
</dbReference>
<gene>
    <name evidence="1" type="ORF">L2X98_26050</name>
</gene>
<dbReference type="EMBL" id="CP091139">
    <property type="protein sequence ID" value="UUT36393.1"/>
    <property type="molecule type" value="Genomic_DNA"/>
</dbReference>